<gene>
    <name evidence="1" type="ORF">HMPREF9151_02488</name>
</gene>
<dbReference type="AlphaFoldDB" id="L1MZ54"/>
<proteinExistence type="predicted"/>
<accession>L1MZ54</accession>
<keyword evidence="2" id="KW-1185">Reference proteome</keyword>
<dbReference type="EMBL" id="AMEP01000163">
    <property type="protein sequence ID" value="EKX96241.1"/>
    <property type="molecule type" value="Genomic_DNA"/>
</dbReference>
<dbReference type="PATRIC" id="fig|1127699.3.peg.2280"/>
<dbReference type="RefSeq" id="WP_009161348.1">
    <property type="nucleotide sequence ID" value="NZ_KB290963.1"/>
</dbReference>
<dbReference type="Proteomes" id="UP000010433">
    <property type="component" value="Unassembled WGS sequence"/>
</dbReference>
<comment type="caution">
    <text evidence="1">The sequence shown here is derived from an EMBL/GenBank/DDBJ whole genome shotgun (WGS) entry which is preliminary data.</text>
</comment>
<dbReference type="STRING" id="1127699.HMPREF9151_02488"/>
<reference evidence="1 2" key="1">
    <citation type="submission" date="2012-05" db="EMBL/GenBank/DDBJ databases">
        <authorList>
            <person name="Weinstock G."/>
            <person name="Sodergren E."/>
            <person name="Lobos E.A."/>
            <person name="Fulton L."/>
            <person name="Fulton R."/>
            <person name="Courtney L."/>
            <person name="Fronick C."/>
            <person name="O'Laughlin M."/>
            <person name="Godfrey J."/>
            <person name="Wilson R.M."/>
            <person name="Miner T."/>
            <person name="Farmer C."/>
            <person name="Delehaunty K."/>
            <person name="Cordes M."/>
            <person name="Minx P."/>
            <person name="Tomlinson C."/>
            <person name="Chen J."/>
            <person name="Wollam A."/>
            <person name="Pepin K.H."/>
            <person name="Bhonagiri V."/>
            <person name="Zhang X."/>
            <person name="Suruliraj S."/>
            <person name="Warren W."/>
            <person name="Mitreva M."/>
            <person name="Mardis E.R."/>
            <person name="Wilson R.K."/>
        </authorList>
    </citation>
    <scope>NUCLEOTIDE SEQUENCE [LARGE SCALE GENOMIC DNA]</scope>
    <source>
        <strain evidence="1 2">F0055</strain>
    </source>
</reference>
<sequence>MKTNKSFKILLLILGVLAIFAIVYMLCKKKSGDEVTSDTTSGVKSVVDPPVVNKDKYLNISIFLDLSDRLVQPMEPSQMARDTAIVNGIVDFFIAKSFNAKLLKSENHLRLFFYPTPQNGQINMLSKALDVDLKKLKGAEKKQKLESMKASINTSLEQIYTSTLKSKNWIGCDIWGFFSSNKVDMCLRKDCRNIMIILTDGYVYAENNLQKKDNAYSYISSQTLDIPDSKLITKRKGLDNLEVLLMEINPKDKVKHETRMTEVLEGWFKSMGVKKVSVVTTDISANTLPLMESFLNDDNS</sequence>
<evidence type="ECO:0000313" key="1">
    <source>
        <dbReference type="EMBL" id="EKX96241.1"/>
    </source>
</evidence>
<dbReference type="HOGENOM" id="CLU_924235_0_0_10"/>
<evidence type="ECO:0008006" key="3">
    <source>
        <dbReference type="Google" id="ProtNLM"/>
    </source>
</evidence>
<name>L1MZ54_9BACT</name>
<organism evidence="1 2">
    <name type="scientific">Hoylesella saccharolytica F0055</name>
    <dbReference type="NCBI Taxonomy" id="1127699"/>
    <lineage>
        <taxon>Bacteria</taxon>
        <taxon>Pseudomonadati</taxon>
        <taxon>Bacteroidota</taxon>
        <taxon>Bacteroidia</taxon>
        <taxon>Bacteroidales</taxon>
        <taxon>Prevotellaceae</taxon>
        <taxon>Hoylesella</taxon>
    </lineage>
</organism>
<evidence type="ECO:0000313" key="2">
    <source>
        <dbReference type="Proteomes" id="UP000010433"/>
    </source>
</evidence>
<protein>
    <recommendedName>
        <fullName evidence="3">VWFA domain-containing protein</fullName>
    </recommendedName>
</protein>